<feature type="domain" description="Signal transduction histidine kinase subgroup 3 dimerisation and phosphoacceptor" evidence="7">
    <location>
        <begin position="203"/>
        <end position="268"/>
    </location>
</feature>
<reference evidence="8 9" key="1">
    <citation type="submission" date="2022-10" db="EMBL/GenBank/DDBJ databases">
        <title>The complete genomes of actinobacterial strains from the NBC collection.</title>
        <authorList>
            <person name="Joergensen T.S."/>
            <person name="Alvarez Arevalo M."/>
            <person name="Sterndorff E.B."/>
            <person name="Faurdal D."/>
            <person name="Vuksanovic O."/>
            <person name="Mourched A.-S."/>
            <person name="Charusanti P."/>
            <person name="Shaw S."/>
            <person name="Blin K."/>
            <person name="Weber T."/>
        </authorList>
    </citation>
    <scope>NUCLEOTIDE SEQUENCE [LARGE SCALE GENOMIC DNA]</scope>
    <source>
        <strain evidence="8 9">NBC 01753</strain>
    </source>
</reference>
<evidence type="ECO:0000313" key="8">
    <source>
        <dbReference type="EMBL" id="WSD08747.1"/>
    </source>
</evidence>
<keyword evidence="2 8" id="KW-0418">Kinase</keyword>
<keyword evidence="3" id="KW-0902">Two-component regulatory system</keyword>
<proteinExistence type="predicted"/>
<dbReference type="PANTHER" id="PTHR24421">
    <property type="entry name" value="NITRATE/NITRITE SENSOR PROTEIN NARX-RELATED"/>
    <property type="match status" value="1"/>
</dbReference>
<keyword evidence="1" id="KW-0808">Transferase</keyword>
<dbReference type="Proteomes" id="UP001335325">
    <property type="component" value="Chromosome"/>
</dbReference>
<feature type="region of interest" description="Disordered" evidence="4">
    <location>
        <begin position="402"/>
        <end position="439"/>
    </location>
</feature>
<evidence type="ECO:0000313" key="9">
    <source>
        <dbReference type="Proteomes" id="UP001335325"/>
    </source>
</evidence>
<feature type="compositionally biased region" description="Low complexity" evidence="4">
    <location>
        <begin position="405"/>
        <end position="424"/>
    </location>
</feature>
<feature type="domain" description="Histidine kinase/HSP90-like ATPase" evidence="6">
    <location>
        <begin position="308"/>
        <end position="406"/>
    </location>
</feature>
<feature type="transmembrane region" description="Helical" evidence="5">
    <location>
        <begin position="92"/>
        <end position="110"/>
    </location>
</feature>
<evidence type="ECO:0000256" key="2">
    <source>
        <dbReference type="ARBA" id="ARBA00022777"/>
    </source>
</evidence>
<dbReference type="PANTHER" id="PTHR24421:SF63">
    <property type="entry name" value="SENSOR HISTIDINE KINASE DESK"/>
    <property type="match status" value="1"/>
</dbReference>
<dbReference type="RefSeq" id="WP_326754600.1">
    <property type="nucleotide sequence ID" value="NZ_CP109134.1"/>
</dbReference>
<evidence type="ECO:0000259" key="6">
    <source>
        <dbReference type="Pfam" id="PF02518"/>
    </source>
</evidence>
<feature type="region of interest" description="Disordered" evidence="4">
    <location>
        <begin position="344"/>
        <end position="380"/>
    </location>
</feature>
<evidence type="ECO:0000256" key="5">
    <source>
        <dbReference type="SAM" id="Phobius"/>
    </source>
</evidence>
<dbReference type="SUPFAM" id="SSF55874">
    <property type="entry name" value="ATPase domain of HSP90 chaperone/DNA topoisomerase II/histidine kinase"/>
    <property type="match status" value="1"/>
</dbReference>
<organism evidence="8 9">
    <name type="scientific">Streptomyces hirsutus</name>
    <dbReference type="NCBI Taxonomy" id="35620"/>
    <lineage>
        <taxon>Bacteria</taxon>
        <taxon>Bacillati</taxon>
        <taxon>Actinomycetota</taxon>
        <taxon>Actinomycetes</taxon>
        <taxon>Kitasatosporales</taxon>
        <taxon>Streptomycetaceae</taxon>
        <taxon>Streptomyces</taxon>
    </lineage>
</organism>
<dbReference type="InterPro" id="IPR036890">
    <property type="entry name" value="HATPase_C_sf"/>
</dbReference>
<evidence type="ECO:0000256" key="4">
    <source>
        <dbReference type="SAM" id="MobiDB-lite"/>
    </source>
</evidence>
<keyword evidence="5" id="KW-0472">Membrane</keyword>
<dbReference type="InterPro" id="IPR050482">
    <property type="entry name" value="Sensor_HK_TwoCompSys"/>
</dbReference>
<dbReference type="GeneID" id="91545991"/>
<dbReference type="GO" id="GO:0016301">
    <property type="term" value="F:kinase activity"/>
    <property type="evidence" value="ECO:0007669"/>
    <property type="project" value="UniProtKB-KW"/>
</dbReference>
<feature type="transmembrane region" description="Helical" evidence="5">
    <location>
        <begin position="61"/>
        <end position="80"/>
    </location>
</feature>
<dbReference type="InterPro" id="IPR011712">
    <property type="entry name" value="Sig_transdc_His_kin_sub3_dim/P"/>
</dbReference>
<keyword evidence="9" id="KW-1185">Reference proteome</keyword>
<dbReference type="Gene3D" id="3.30.565.10">
    <property type="entry name" value="Histidine kinase-like ATPase, C-terminal domain"/>
    <property type="match status" value="1"/>
</dbReference>
<sequence>MSAATKTACDPVVPVDDGGGVGLGKRPENVGQRVIKFLWTGIWLVYLSAPVVDLLDGGHSTGARILGWAGLLVFVAWYLLLVFRTGREDHHGPVLGSLAALAVLSSALALSLGREWLVLFVYVAIASGAALPMRSAVRTIPAASALMAALAFVVPDGREFVGALLVPALLGAFAMTGVRELVRTTIALREARATVALLAADEERLRLARDLHDLLGHSLSLITLKSELAGRMLPDHPDRAARQVADIEQVSRQAMSDVREAVTGYRRPRLNAEIAGARVTLAAAGIHAELPAGPPVDRDLAEVTEEHESALAWTLREAVTNVVRHSGARRCTVELLHRRSPDGPVLELSVEDNGGRVLDSDSDSDSGGVGHGNGLNGLTERLRQVGGTLEAGRTRHGFRLVARVPAEAPAEAPADATAGSPAGTQGAPAGASADREPSA</sequence>
<dbReference type="CDD" id="cd16917">
    <property type="entry name" value="HATPase_UhpB-NarQ-NarX-like"/>
    <property type="match status" value="1"/>
</dbReference>
<dbReference type="Gene3D" id="1.20.5.1930">
    <property type="match status" value="1"/>
</dbReference>
<dbReference type="InterPro" id="IPR003594">
    <property type="entry name" value="HATPase_dom"/>
</dbReference>
<evidence type="ECO:0000256" key="1">
    <source>
        <dbReference type="ARBA" id="ARBA00022679"/>
    </source>
</evidence>
<gene>
    <name evidence="8" type="ORF">OIE73_25460</name>
</gene>
<feature type="transmembrane region" description="Helical" evidence="5">
    <location>
        <begin position="116"/>
        <end position="131"/>
    </location>
</feature>
<evidence type="ECO:0000256" key="3">
    <source>
        <dbReference type="ARBA" id="ARBA00023012"/>
    </source>
</evidence>
<keyword evidence="5" id="KW-0812">Transmembrane</keyword>
<name>A0ABZ1GTU8_9ACTN</name>
<dbReference type="Pfam" id="PF07730">
    <property type="entry name" value="HisKA_3"/>
    <property type="match status" value="1"/>
</dbReference>
<keyword evidence="5" id="KW-1133">Transmembrane helix</keyword>
<protein>
    <submittedName>
        <fullName evidence="8">Sensor histidine kinase</fullName>
    </submittedName>
</protein>
<accession>A0ABZ1GTU8</accession>
<dbReference type="EMBL" id="CP109134">
    <property type="protein sequence ID" value="WSD08747.1"/>
    <property type="molecule type" value="Genomic_DNA"/>
</dbReference>
<evidence type="ECO:0000259" key="7">
    <source>
        <dbReference type="Pfam" id="PF07730"/>
    </source>
</evidence>
<dbReference type="Pfam" id="PF02518">
    <property type="entry name" value="HATPase_c"/>
    <property type="match status" value="1"/>
</dbReference>
<feature type="transmembrane region" description="Helical" evidence="5">
    <location>
        <begin position="160"/>
        <end position="182"/>
    </location>
</feature>
<feature type="transmembrane region" description="Helical" evidence="5">
    <location>
        <begin position="34"/>
        <end position="55"/>
    </location>
</feature>